<feature type="compositionally biased region" description="Basic residues" evidence="9">
    <location>
        <begin position="74"/>
        <end position="94"/>
    </location>
</feature>
<keyword evidence="11" id="KW-1185">Reference proteome</keyword>
<evidence type="ECO:0000256" key="5">
    <source>
        <dbReference type="ARBA" id="ARBA00023015"/>
    </source>
</evidence>
<organism evidence="10 11">
    <name type="scientific">Eeniella nana</name>
    <name type="common">Yeast</name>
    <name type="synonym">Brettanomyces nanus</name>
    <dbReference type="NCBI Taxonomy" id="13502"/>
    <lineage>
        <taxon>Eukaryota</taxon>
        <taxon>Fungi</taxon>
        <taxon>Dikarya</taxon>
        <taxon>Ascomycota</taxon>
        <taxon>Saccharomycotina</taxon>
        <taxon>Pichiomycetes</taxon>
        <taxon>Pichiales</taxon>
        <taxon>Pichiaceae</taxon>
        <taxon>Brettanomyces</taxon>
    </lineage>
</organism>
<evidence type="ECO:0000256" key="9">
    <source>
        <dbReference type="SAM" id="MobiDB-lite"/>
    </source>
</evidence>
<evidence type="ECO:0000256" key="2">
    <source>
        <dbReference type="ARBA" id="ARBA00004604"/>
    </source>
</evidence>
<comment type="similarity">
    <text evidence="3 8">Belongs to the RRT14 family.</text>
</comment>
<accession>A0A875S189</accession>
<proteinExistence type="inferred from homology"/>
<feature type="compositionally biased region" description="Basic and acidic residues" evidence="9">
    <location>
        <begin position="176"/>
        <end position="190"/>
    </location>
</feature>
<evidence type="ECO:0000256" key="6">
    <source>
        <dbReference type="ARBA" id="ARBA00023163"/>
    </source>
</evidence>
<dbReference type="OrthoDB" id="4069371at2759"/>
<feature type="compositionally biased region" description="Acidic residues" evidence="9">
    <location>
        <begin position="207"/>
        <end position="220"/>
    </location>
</feature>
<evidence type="ECO:0000256" key="7">
    <source>
        <dbReference type="ARBA" id="ARBA00023242"/>
    </source>
</evidence>
<keyword evidence="6 8" id="KW-0804">Transcription</keyword>
<feature type="region of interest" description="Disordered" evidence="9">
    <location>
        <begin position="67"/>
        <end position="101"/>
    </location>
</feature>
<comment type="function">
    <text evidence="1 8">Involved in ribosome biogenesis, probably through modulation of rDNA transcription.</text>
</comment>
<evidence type="ECO:0000256" key="8">
    <source>
        <dbReference type="RuleBase" id="RU362137"/>
    </source>
</evidence>
<keyword evidence="7 8" id="KW-0539">Nucleus</keyword>
<evidence type="ECO:0000313" key="11">
    <source>
        <dbReference type="Proteomes" id="UP000662931"/>
    </source>
</evidence>
<dbReference type="Proteomes" id="UP000662931">
    <property type="component" value="Chromosome 1"/>
</dbReference>
<comment type="subcellular location">
    <subcellularLocation>
        <location evidence="2 8">Nucleus</location>
        <location evidence="2 8">Nucleolus</location>
    </subcellularLocation>
</comment>
<feature type="compositionally biased region" description="Basic and acidic residues" evidence="9">
    <location>
        <begin position="146"/>
        <end position="155"/>
    </location>
</feature>
<name>A0A875S189_EENNA</name>
<dbReference type="AlphaFoldDB" id="A0A875S189"/>
<reference evidence="10" key="1">
    <citation type="submission" date="2020-10" db="EMBL/GenBank/DDBJ databases">
        <authorList>
            <person name="Roach M.J.R."/>
        </authorList>
    </citation>
    <scope>NUCLEOTIDE SEQUENCE</scope>
    <source>
        <strain evidence="10">CBS 1945</strain>
    </source>
</reference>
<evidence type="ECO:0000256" key="4">
    <source>
        <dbReference type="ARBA" id="ARBA00014115"/>
    </source>
</evidence>
<evidence type="ECO:0000256" key="1">
    <source>
        <dbReference type="ARBA" id="ARBA00002711"/>
    </source>
</evidence>
<evidence type="ECO:0000256" key="3">
    <source>
        <dbReference type="ARBA" id="ARBA00007142"/>
    </source>
</evidence>
<dbReference type="EMBL" id="CP064812">
    <property type="protein sequence ID" value="QPG73184.1"/>
    <property type="molecule type" value="Genomic_DNA"/>
</dbReference>
<dbReference type="GO" id="GO:0005730">
    <property type="term" value="C:nucleolus"/>
    <property type="evidence" value="ECO:0007669"/>
    <property type="project" value="UniProtKB-SubCell"/>
</dbReference>
<dbReference type="Pfam" id="PF17075">
    <property type="entry name" value="RRT14"/>
    <property type="match status" value="1"/>
</dbReference>
<evidence type="ECO:0000313" key="10">
    <source>
        <dbReference type="EMBL" id="QPG73184.1"/>
    </source>
</evidence>
<dbReference type="InterPro" id="IPR031404">
    <property type="entry name" value="Rrt14"/>
</dbReference>
<keyword evidence="5 8" id="KW-0805">Transcription regulation</keyword>
<sequence>MDSFKSKNSREATINSVNKSLITYLPSVSTVLGSSEDIRSGKEYASLLASSSGSSYKSGASEIARISKQANNIKKSRSQRMKMKNKLKKQRHQVMQKNREFQSRVEKLGRLAIGDTKEMEELVDQNLERLKKLEPENEEQIKMLEKEVLDLKYGSESRSGGAGRRRRKTAETNLEGESKQQIEFKSKVEKGLISVPGLTPGLAPVGESDEDDSESDEDEQTAGTDDILSGFKDDFNEYH</sequence>
<gene>
    <name evidence="8" type="primary">RRT14</name>
    <name evidence="10" type="ORF">FOA43_000490</name>
</gene>
<protein>
    <recommendedName>
        <fullName evidence="4 8">Regulator of rDNA transcription 14</fullName>
    </recommendedName>
</protein>
<feature type="region of interest" description="Disordered" evidence="9">
    <location>
        <begin position="146"/>
        <end position="239"/>
    </location>
</feature>